<dbReference type="RefSeq" id="XP_043041197.1">
    <property type="nucleotide sequence ID" value="XM_043182290.1"/>
</dbReference>
<accession>A0A9P8AV99</accession>
<dbReference type="EMBL" id="MU250531">
    <property type="protein sequence ID" value="KAG7447697.1"/>
    <property type="molecule type" value="Genomic_DNA"/>
</dbReference>
<proteinExistence type="predicted"/>
<dbReference type="GeneID" id="66104586"/>
<dbReference type="AlphaFoldDB" id="A0A9P8AV99"/>
<comment type="caution">
    <text evidence="2">The sequence shown here is derived from an EMBL/GenBank/DDBJ whole genome shotgun (WGS) entry which is preliminary data.</text>
</comment>
<keyword evidence="1" id="KW-1133">Transmembrane helix</keyword>
<reference evidence="2" key="1">
    <citation type="submission" date="2020-11" db="EMBL/GenBank/DDBJ databases">
        <title>Adaptations for nitrogen fixation in a non-lichenized fungal sporocarp promotes dispersal by wood-feeding termites.</title>
        <authorList>
            <consortium name="DOE Joint Genome Institute"/>
            <person name="Koch R.A."/>
            <person name="Yoon G."/>
            <person name="Arayal U."/>
            <person name="Lail K."/>
            <person name="Amirebrahimi M."/>
            <person name="Labutti K."/>
            <person name="Lipzen A."/>
            <person name="Riley R."/>
            <person name="Barry K."/>
            <person name="Henrissat B."/>
            <person name="Grigoriev I.V."/>
            <person name="Herr J.R."/>
            <person name="Aime M.C."/>
        </authorList>
    </citation>
    <scope>NUCLEOTIDE SEQUENCE</scope>
    <source>
        <strain evidence="2">MCA 3950</strain>
    </source>
</reference>
<keyword evidence="1" id="KW-0812">Transmembrane</keyword>
<evidence type="ECO:0000313" key="3">
    <source>
        <dbReference type="Proteomes" id="UP000812287"/>
    </source>
</evidence>
<evidence type="ECO:0000313" key="2">
    <source>
        <dbReference type="EMBL" id="KAG7447697.1"/>
    </source>
</evidence>
<protein>
    <submittedName>
        <fullName evidence="2">Uncharacterized protein</fullName>
    </submittedName>
</protein>
<feature type="transmembrane region" description="Helical" evidence="1">
    <location>
        <begin position="53"/>
        <end position="74"/>
    </location>
</feature>
<keyword evidence="1" id="KW-0472">Membrane</keyword>
<organism evidence="2 3">
    <name type="scientific">Guyanagaster necrorhizus</name>
    <dbReference type="NCBI Taxonomy" id="856835"/>
    <lineage>
        <taxon>Eukaryota</taxon>
        <taxon>Fungi</taxon>
        <taxon>Dikarya</taxon>
        <taxon>Basidiomycota</taxon>
        <taxon>Agaricomycotina</taxon>
        <taxon>Agaricomycetes</taxon>
        <taxon>Agaricomycetidae</taxon>
        <taxon>Agaricales</taxon>
        <taxon>Marasmiineae</taxon>
        <taxon>Physalacriaceae</taxon>
        <taxon>Guyanagaster</taxon>
    </lineage>
</organism>
<evidence type="ECO:0000256" key="1">
    <source>
        <dbReference type="SAM" id="Phobius"/>
    </source>
</evidence>
<keyword evidence="3" id="KW-1185">Reference proteome</keyword>
<sequence>MLTQRERAYTIAPGLCIFSDRRYDSLMMKGLINQERSLIMHIIHEKRQTRKQAVFLASAAGANSLVMQSVLYSADHPGSSLGKSKEPRSTC</sequence>
<name>A0A9P8AV99_9AGAR</name>
<gene>
    <name evidence="2" type="ORF">BT62DRAFT_789134</name>
</gene>
<dbReference type="Proteomes" id="UP000812287">
    <property type="component" value="Unassembled WGS sequence"/>
</dbReference>